<evidence type="ECO:0000313" key="2">
    <source>
        <dbReference type="EMBL" id="MBH0781025.1"/>
    </source>
</evidence>
<keyword evidence="1" id="KW-0812">Transmembrane</keyword>
<feature type="transmembrane region" description="Helical" evidence="1">
    <location>
        <begin position="20"/>
        <end position="42"/>
    </location>
</feature>
<keyword evidence="3" id="KW-1185">Reference proteome</keyword>
<dbReference type="EMBL" id="JADMLG010000020">
    <property type="protein sequence ID" value="MBH0781025.1"/>
    <property type="molecule type" value="Genomic_DNA"/>
</dbReference>
<comment type="caution">
    <text evidence="2">The sequence shown here is derived from an EMBL/GenBank/DDBJ whole genome shotgun (WGS) entry which is preliminary data.</text>
</comment>
<name>A0A931N3U5_9NOCA</name>
<protein>
    <submittedName>
        <fullName evidence="2">Mce family protein</fullName>
    </submittedName>
</protein>
<sequence length="358" mass="37313">MSSTRNQDFIRGTDGRQARVVNGAATAVLAVAVAALIGVVWVHPHVDEPEGLVMNIEMPYVGPGVGTGTKVVLHGAEVGEVTALGRTGLDSVRMTVTLAPAKIDGLTDSFEVDFRPQNYFGITAVDLVDRPGGDALVAGRTLSRTPRGDFTMSTMLEKGSVAIDGSLTTSMVRSLDKVVRYTDGLTPLIRSGIVFADRVAATQQALPTELLRYANDILAVLPAFSAEAIDSLGFAYDSVYNRKADGSRGVDDAFMDYSAAGLGLAANSLFGKAGTLLASHGAELTPSTLLVKALIDALPHMLDGGAAPAKLRELIDRYTAVLSASGPGKTLGLRIVLDELPMVAAPLAVTGVVPDGPR</sequence>
<accession>A0A931N3U5</accession>
<proteinExistence type="predicted"/>
<dbReference type="AlphaFoldDB" id="A0A931N3U5"/>
<evidence type="ECO:0000313" key="3">
    <source>
        <dbReference type="Proteomes" id="UP000655751"/>
    </source>
</evidence>
<organism evidence="2 3">
    <name type="scientific">Nocardia bovistercoris</name>
    <dbReference type="NCBI Taxonomy" id="2785916"/>
    <lineage>
        <taxon>Bacteria</taxon>
        <taxon>Bacillati</taxon>
        <taxon>Actinomycetota</taxon>
        <taxon>Actinomycetes</taxon>
        <taxon>Mycobacteriales</taxon>
        <taxon>Nocardiaceae</taxon>
        <taxon>Nocardia</taxon>
    </lineage>
</organism>
<reference evidence="2" key="1">
    <citation type="submission" date="2020-11" db="EMBL/GenBank/DDBJ databases">
        <title>Nocardia NEAU-351.nov., a novel actinomycete isolated from the cow dung.</title>
        <authorList>
            <person name="Zhang X."/>
        </authorList>
    </citation>
    <scope>NUCLEOTIDE SEQUENCE</scope>
    <source>
        <strain evidence="2">NEAU-351</strain>
    </source>
</reference>
<evidence type="ECO:0000256" key="1">
    <source>
        <dbReference type="SAM" id="Phobius"/>
    </source>
</evidence>
<gene>
    <name evidence="2" type="ORF">IT779_32610</name>
</gene>
<keyword evidence="1" id="KW-0472">Membrane</keyword>
<dbReference type="Proteomes" id="UP000655751">
    <property type="component" value="Unassembled WGS sequence"/>
</dbReference>
<keyword evidence="1" id="KW-1133">Transmembrane helix</keyword>
<dbReference type="RefSeq" id="WP_196153331.1">
    <property type="nucleotide sequence ID" value="NZ_JADMLG010000020.1"/>
</dbReference>